<dbReference type="SUPFAM" id="SSF52242">
    <property type="entry name" value="Cobalamin (vitamin B12)-binding domain"/>
    <property type="match status" value="1"/>
</dbReference>
<keyword evidence="3" id="KW-0479">Metal-binding</keyword>
<name>A0A1M6P0V1_9FIRM</name>
<evidence type="ECO:0000313" key="9">
    <source>
        <dbReference type="Proteomes" id="UP000243547"/>
    </source>
</evidence>
<organism evidence="8 9">
    <name type="scientific">Anaerobranca californiensis DSM 14826</name>
    <dbReference type="NCBI Taxonomy" id="1120989"/>
    <lineage>
        <taxon>Bacteria</taxon>
        <taxon>Bacillati</taxon>
        <taxon>Bacillota</taxon>
        <taxon>Clostridia</taxon>
        <taxon>Eubacteriales</taxon>
        <taxon>Proteinivoracaceae</taxon>
        <taxon>Anaerobranca</taxon>
    </lineage>
</organism>
<evidence type="ECO:0000256" key="5">
    <source>
        <dbReference type="ARBA" id="ARBA00023014"/>
    </source>
</evidence>
<dbReference type="GO" id="GO:0005829">
    <property type="term" value="C:cytosol"/>
    <property type="evidence" value="ECO:0007669"/>
    <property type="project" value="TreeGrafter"/>
</dbReference>
<dbReference type="SFLD" id="SFLDG01123">
    <property type="entry name" value="methyltransferase_(Class_B)"/>
    <property type="match status" value="1"/>
</dbReference>
<dbReference type="CDD" id="cd01335">
    <property type="entry name" value="Radical_SAM"/>
    <property type="match status" value="1"/>
</dbReference>
<dbReference type="Pfam" id="PF13311">
    <property type="entry name" value="DUF4080"/>
    <property type="match status" value="1"/>
</dbReference>
<evidence type="ECO:0000256" key="2">
    <source>
        <dbReference type="ARBA" id="ARBA00022691"/>
    </source>
</evidence>
<dbReference type="Pfam" id="PF02310">
    <property type="entry name" value="B12-binding"/>
    <property type="match status" value="1"/>
</dbReference>
<dbReference type="InterPro" id="IPR006158">
    <property type="entry name" value="Cobalamin-bd"/>
</dbReference>
<dbReference type="EMBL" id="FRAI01000012">
    <property type="protein sequence ID" value="SHK01561.1"/>
    <property type="molecule type" value="Genomic_DNA"/>
</dbReference>
<evidence type="ECO:0000256" key="3">
    <source>
        <dbReference type="ARBA" id="ARBA00022723"/>
    </source>
</evidence>
<dbReference type="InterPro" id="IPR023404">
    <property type="entry name" value="rSAM_horseshoe"/>
</dbReference>
<dbReference type="OrthoDB" id="9801424at2"/>
<dbReference type="SFLD" id="SFLDS00029">
    <property type="entry name" value="Radical_SAM"/>
    <property type="match status" value="1"/>
</dbReference>
<dbReference type="PANTHER" id="PTHR43409:SF16">
    <property type="entry name" value="SLR0320 PROTEIN"/>
    <property type="match status" value="1"/>
</dbReference>
<dbReference type="SFLD" id="SFLDG01082">
    <property type="entry name" value="B12-binding_domain_containing"/>
    <property type="match status" value="1"/>
</dbReference>
<dbReference type="GO" id="GO:0003824">
    <property type="term" value="F:catalytic activity"/>
    <property type="evidence" value="ECO:0007669"/>
    <property type="project" value="InterPro"/>
</dbReference>
<dbReference type="InterPro" id="IPR036724">
    <property type="entry name" value="Cobalamin-bd_sf"/>
</dbReference>
<keyword evidence="2" id="KW-0949">S-adenosyl-L-methionine</keyword>
<dbReference type="RefSeq" id="WP_072907301.1">
    <property type="nucleotide sequence ID" value="NZ_FRAI01000012.1"/>
</dbReference>
<dbReference type="CDD" id="cd02068">
    <property type="entry name" value="radical_SAM_B12_BD"/>
    <property type="match status" value="1"/>
</dbReference>
<dbReference type="InterPro" id="IPR025288">
    <property type="entry name" value="DUF4080"/>
</dbReference>
<dbReference type="Pfam" id="PF04055">
    <property type="entry name" value="Radical_SAM"/>
    <property type="match status" value="1"/>
</dbReference>
<keyword evidence="4" id="KW-0408">Iron</keyword>
<feature type="domain" description="B12-binding" evidence="6">
    <location>
        <begin position="5"/>
        <end position="138"/>
    </location>
</feature>
<dbReference type="GO" id="GO:0046872">
    <property type="term" value="F:metal ion binding"/>
    <property type="evidence" value="ECO:0007669"/>
    <property type="project" value="UniProtKB-KW"/>
</dbReference>
<dbReference type="InterPro" id="IPR051198">
    <property type="entry name" value="BchE-like"/>
</dbReference>
<protein>
    <submittedName>
        <fullName evidence="8">Radical SAM superfamily enzyme YgiQ, UPF0313 family</fullName>
    </submittedName>
</protein>
<evidence type="ECO:0000256" key="1">
    <source>
        <dbReference type="ARBA" id="ARBA00001966"/>
    </source>
</evidence>
<dbReference type="InterPro" id="IPR058240">
    <property type="entry name" value="rSAM_sf"/>
</dbReference>
<dbReference type="STRING" id="1120989.SAMN02745227_01310"/>
<keyword evidence="9" id="KW-1185">Reference proteome</keyword>
<evidence type="ECO:0000256" key="4">
    <source>
        <dbReference type="ARBA" id="ARBA00023004"/>
    </source>
</evidence>
<dbReference type="InterPro" id="IPR034466">
    <property type="entry name" value="Methyltransferase_Class_B"/>
</dbReference>
<evidence type="ECO:0000259" key="7">
    <source>
        <dbReference type="PROSITE" id="PS51918"/>
    </source>
</evidence>
<evidence type="ECO:0000259" key="6">
    <source>
        <dbReference type="PROSITE" id="PS51332"/>
    </source>
</evidence>
<evidence type="ECO:0000313" key="8">
    <source>
        <dbReference type="EMBL" id="SHK01561.1"/>
    </source>
</evidence>
<dbReference type="Proteomes" id="UP000243547">
    <property type="component" value="Unassembled WGS sequence"/>
</dbReference>
<dbReference type="Gene3D" id="3.40.50.280">
    <property type="entry name" value="Cobalamin-binding domain"/>
    <property type="match status" value="1"/>
</dbReference>
<gene>
    <name evidence="8" type="ORF">SAMN02745227_01310</name>
</gene>
<dbReference type="PROSITE" id="PS51332">
    <property type="entry name" value="B12_BINDING"/>
    <property type="match status" value="1"/>
</dbReference>
<accession>A0A1M6P0V1</accession>
<dbReference type="PROSITE" id="PS51918">
    <property type="entry name" value="RADICAL_SAM"/>
    <property type="match status" value="1"/>
</dbReference>
<proteinExistence type="predicted"/>
<reference evidence="9" key="1">
    <citation type="submission" date="2016-11" db="EMBL/GenBank/DDBJ databases">
        <authorList>
            <person name="Varghese N."/>
            <person name="Submissions S."/>
        </authorList>
    </citation>
    <scope>NUCLEOTIDE SEQUENCE [LARGE SCALE GENOMIC DNA]</scope>
    <source>
        <strain evidence="9">DSM 14826</strain>
    </source>
</reference>
<dbReference type="GO" id="GO:0051539">
    <property type="term" value="F:4 iron, 4 sulfur cluster binding"/>
    <property type="evidence" value="ECO:0007669"/>
    <property type="project" value="UniProtKB-KW"/>
</dbReference>
<dbReference type="Gene3D" id="3.80.30.20">
    <property type="entry name" value="tm_1862 like domain"/>
    <property type="match status" value="1"/>
</dbReference>
<comment type="cofactor">
    <cofactor evidence="1">
        <name>[4Fe-4S] cluster</name>
        <dbReference type="ChEBI" id="CHEBI:49883"/>
    </cofactor>
</comment>
<dbReference type="SMART" id="SM00729">
    <property type="entry name" value="Elp3"/>
    <property type="match status" value="1"/>
</dbReference>
<dbReference type="PANTHER" id="PTHR43409">
    <property type="entry name" value="ANAEROBIC MAGNESIUM-PROTOPORPHYRIN IX MONOMETHYL ESTER CYCLASE-RELATED"/>
    <property type="match status" value="1"/>
</dbReference>
<keyword evidence="5" id="KW-0411">Iron-sulfur</keyword>
<dbReference type="AlphaFoldDB" id="A0A1M6P0V1"/>
<dbReference type="GO" id="GO:0031419">
    <property type="term" value="F:cobalamin binding"/>
    <property type="evidence" value="ECO:0007669"/>
    <property type="project" value="InterPro"/>
</dbReference>
<feature type="domain" description="Radical SAM core" evidence="7">
    <location>
        <begin position="172"/>
        <end position="400"/>
    </location>
</feature>
<sequence length="570" mass="67124">METDAKVLLVAINTKYSHTNLAIRYLKKIAESINIPVKILETTINNPIEEIIQKVYGEYPAIIGFSCYIWNIEIVLKVTRSLKELLPQVKILLGGPEVSFEKKEFFLEHPFIDYIIKGEGELPFKQLLQALAESRSLENIQGLLTPTFDNGISLTLDLNEIPFPYEGEDLDNLKGQIIYYEGSRGCPFNCSYCLSSTTEGVRFLDPQRVKKEIEILAKYSKMIKFVDRTFNCHSQFTMDLLRFIRGLDTDTTFHLEVSAHLITDEILAIFKEMPINRIQLEIGVQTTNTQSITSIGRRTNFQRLREVVKKINTFNNIHQHLDLIAGLPYEDYQSFTKSFNDVMELQPHKLQLGFLKLLKGSKIRDEKELHGYKFNFFPPYEVLENKYISFSELTKLKHIEHLLEVFYNSHKFQKSMEQLHIEFADYFQVYEALYHYFVQEGLLDKNIAHNQLYEVLYRFYNIYGQNKELFIDLLKFDYLCHRRTHTLPQFFGERENTKEKVFEFLKVKENITKYLPNFQEIRPTEIYKQIVVEKFNYNPLDKSPRPIYLLFNYSLTEGIFGHPKVLEIEL</sequence>
<dbReference type="InterPro" id="IPR006638">
    <property type="entry name" value="Elp3/MiaA/NifB-like_rSAM"/>
</dbReference>
<dbReference type="SUPFAM" id="SSF102114">
    <property type="entry name" value="Radical SAM enzymes"/>
    <property type="match status" value="1"/>
</dbReference>
<dbReference type="InterPro" id="IPR007197">
    <property type="entry name" value="rSAM"/>
</dbReference>